<evidence type="ECO:0000256" key="5">
    <source>
        <dbReference type="PIRSR" id="PIRSR601461-2"/>
    </source>
</evidence>
<dbReference type="GO" id="GO:0006508">
    <property type="term" value="P:proteolysis"/>
    <property type="evidence" value="ECO:0007669"/>
    <property type="project" value="UniProtKB-KW"/>
</dbReference>
<dbReference type="InterPro" id="IPR001461">
    <property type="entry name" value="Aspartic_peptidase_A1"/>
</dbReference>
<keyword evidence="11" id="KW-1185">Reference proteome</keyword>
<feature type="transmembrane region" description="Helical" evidence="7">
    <location>
        <begin position="411"/>
        <end position="434"/>
    </location>
</feature>
<feature type="chain" id="PRO_5026182443" description="Peptidase A1 domain-containing protein" evidence="8">
    <location>
        <begin position="20"/>
        <end position="659"/>
    </location>
</feature>
<name>A0A6G0XBM6_9STRA</name>
<evidence type="ECO:0000256" key="4">
    <source>
        <dbReference type="PIRSR" id="PIRSR601461-1"/>
    </source>
</evidence>
<dbReference type="SUPFAM" id="SSF50630">
    <property type="entry name" value="Acid proteases"/>
    <property type="match status" value="1"/>
</dbReference>
<feature type="transmembrane region" description="Helical" evidence="7">
    <location>
        <begin position="510"/>
        <end position="531"/>
    </location>
</feature>
<keyword evidence="8" id="KW-0732">Signal</keyword>
<keyword evidence="6" id="KW-0378">Hydrolase</keyword>
<evidence type="ECO:0000256" key="6">
    <source>
        <dbReference type="RuleBase" id="RU000454"/>
    </source>
</evidence>
<dbReference type="PROSITE" id="PS00141">
    <property type="entry name" value="ASP_PROTEASE"/>
    <property type="match status" value="1"/>
</dbReference>
<evidence type="ECO:0000256" key="3">
    <source>
        <dbReference type="ARBA" id="ARBA00022750"/>
    </source>
</evidence>
<evidence type="ECO:0000313" key="10">
    <source>
        <dbReference type="EMBL" id="KAF0737569.1"/>
    </source>
</evidence>
<dbReference type="Proteomes" id="UP000481153">
    <property type="component" value="Unassembled WGS sequence"/>
</dbReference>
<feature type="signal peptide" evidence="8">
    <location>
        <begin position="1"/>
        <end position="19"/>
    </location>
</feature>
<dbReference type="EMBL" id="VJMJ01000084">
    <property type="protein sequence ID" value="KAF0737569.1"/>
    <property type="molecule type" value="Genomic_DNA"/>
</dbReference>
<keyword evidence="3 6" id="KW-0064">Aspartyl protease</keyword>
<evidence type="ECO:0000256" key="1">
    <source>
        <dbReference type="ARBA" id="ARBA00007447"/>
    </source>
</evidence>
<feature type="domain" description="Peptidase A1" evidence="9">
    <location>
        <begin position="63"/>
        <end position="380"/>
    </location>
</feature>
<dbReference type="Gene3D" id="2.40.70.10">
    <property type="entry name" value="Acid Proteases"/>
    <property type="match status" value="2"/>
</dbReference>
<keyword evidence="7" id="KW-0812">Transmembrane</keyword>
<feature type="transmembrane region" description="Helical" evidence="7">
    <location>
        <begin position="621"/>
        <end position="639"/>
    </location>
</feature>
<dbReference type="GO" id="GO:0004190">
    <property type="term" value="F:aspartic-type endopeptidase activity"/>
    <property type="evidence" value="ECO:0007669"/>
    <property type="project" value="UniProtKB-KW"/>
</dbReference>
<dbReference type="AlphaFoldDB" id="A0A6G0XBM6"/>
<keyword evidence="7" id="KW-1133">Transmembrane helix</keyword>
<dbReference type="VEuPathDB" id="FungiDB:AeMF1_021208"/>
<dbReference type="PRINTS" id="PR00792">
    <property type="entry name" value="PEPSIN"/>
</dbReference>
<dbReference type="PROSITE" id="PS51767">
    <property type="entry name" value="PEPTIDASE_A1"/>
    <property type="match status" value="1"/>
</dbReference>
<keyword evidence="2 6" id="KW-0645">Protease</keyword>
<keyword evidence="7" id="KW-0472">Membrane</keyword>
<proteinExistence type="inferred from homology"/>
<comment type="caution">
    <text evidence="10">The sequence shown here is derived from an EMBL/GenBank/DDBJ whole genome shotgun (WGS) entry which is preliminary data.</text>
</comment>
<evidence type="ECO:0000256" key="8">
    <source>
        <dbReference type="SAM" id="SignalP"/>
    </source>
</evidence>
<dbReference type="InterPro" id="IPR033121">
    <property type="entry name" value="PEPTIDASE_A1"/>
</dbReference>
<evidence type="ECO:0000256" key="2">
    <source>
        <dbReference type="ARBA" id="ARBA00022670"/>
    </source>
</evidence>
<evidence type="ECO:0000259" key="9">
    <source>
        <dbReference type="PROSITE" id="PS51767"/>
    </source>
</evidence>
<protein>
    <recommendedName>
        <fullName evidence="9">Peptidase A1 domain-containing protein</fullName>
    </recommendedName>
</protein>
<dbReference type="FunFam" id="2.40.70.10:FF:000008">
    <property type="entry name" value="Cathepsin D"/>
    <property type="match status" value="1"/>
</dbReference>
<organism evidence="10 11">
    <name type="scientific">Aphanomyces euteiches</name>
    <dbReference type="NCBI Taxonomy" id="100861"/>
    <lineage>
        <taxon>Eukaryota</taxon>
        <taxon>Sar</taxon>
        <taxon>Stramenopiles</taxon>
        <taxon>Oomycota</taxon>
        <taxon>Saprolegniomycetes</taxon>
        <taxon>Saprolegniales</taxon>
        <taxon>Verrucalvaceae</taxon>
        <taxon>Aphanomyces</taxon>
    </lineage>
</organism>
<feature type="transmembrane region" description="Helical" evidence="7">
    <location>
        <begin position="582"/>
        <end position="609"/>
    </location>
</feature>
<dbReference type="InterPro" id="IPR001969">
    <property type="entry name" value="Aspartic_peptidase_AS"/>
</dbReference>
<reference evidence="10 11" key="1">
    <citation type="submission" date="2019-07" db="EMBL/GenBank/DDBJ databases">
        <title>Genomics analysis of Aphanomyces spp. identifies a new class of oomycete effector associated with host adaptation.</title>
        <authorList>
            <person name="Gaulin E."/>
        </authorList>
    </citation>
    <scope>NUCLEOTIDE SEQUENCE [LARGE SCALE GENOMIC DNA]</scope>
    <source>
        <strain evidence="10 11">ATCC 201684</strain>
    </source>
</reference>
<evidence type="ECO:0000313" key="11">
    <source>
        <dbReference type="Proteomes" id="UP000481153"/>
    </source>
</evidence>
<dbReference type="PANTHER" id="PTHR47966">
    <property type="entry name" value="BETA-SITE APP-CLEAVING ENZYME, ISOFORM A-RELATED"/>
    <property type="match status" value="1"/>
</dbReference>
<gene>
    <name evidence="10" type="ORF">Ae201684_006724</name>
</gene>
<feature type="active site" evidence="4">
    <location>
        <position position="81"/>
    </location>
</feature>
<feature type="active site" evidence="4">
    <location>
        <position position="268"/>
    </location>
</feature>
<feature type="disulfide bond" evidence="5">
    <location>
        <begin position="259"/>
        <end position="263"/>
    </location>
</feature>
<comment type="similarity">
    <text evidence="1 6">Belongs to the peptidase A1 family.</text>
</comment>
<accession>A0A6G0XBM6</accession>
<dbReference type="Pfam" id="PF00026">
    <property type="entry name" value="Asp"/>
    <property type="match status" value="1"/>
</dbReference>
<dbReference type="InterPro" id="IPR021109">
    <property type="entry name" value="Peptidase_aspartic_dom_sf"/>
</dbReference>
<sequence length="659" mass="71528">MLLWLLVLAAGLLLPEASCEDAPLVRIPLYRRPKARQFTVNGTVALSATTSQVSLTNYAEVQFYGIIQVGTPAQTMSVTFDTGSSDLWVPGTSCKRCGGTRRFDTTASSTFKHGSSKKLTIGYGSGASRGVRARDTISVGGIVASNVAFGVIDYEDAGMQNIQSDGLMGLAFELLADISHPPPFVALVRQNPHLAPQFSFYFTPEPNADGSEVIFGGYNESRMVGSKWLAIDVLPQYGYWTYWRVQLHSLIIGDEWRVCDGNCVAFVDTGNSLIGVPSIVYEDLMQTIVDETSGCQCGIASDGLIACTKCSAAAFPDLRFGLGGHAFFTLSGADYTLCGGGTCWILLQSSALDNMWTLGDVFLKKYYSLFDVKAKQISLACPVGATHCGQEEDIVAMTFKVDLNGLPQQTALILATTGSSIIGCIFILATYLIYPALRIKQVSHIFAGLSVFNIVYNMFIWVGLLGQYGKSTCGVQLLGEQIAGVGIVWLSSQVRQPVGPKERHANPSTVLWLFWAATSICFAVFTGVAGFVPHSNMACWVDHTPTWSRVIMFYAPTVWIGSQVFIDLYLNSLDYQSRQRSVTLVSLFALAFGISPLVPALIGLIASFASVSQVLVDASEICFYSQGFLLAAAWAYNMTFQDDIKGQRLGNRETERLVV</sequence>
<feature type="transmembrane region" description="Helical" evidence="7">
    <location>
        <begin position="446"/>
        <end position="468"/>
    </location>
</feature>
<evidence type="ECO:0000256" key="7">
    <source>
        <dbReference type="SAM" id="Phobius"/>
    </source>
</evidence>
<keyword evidence="5" id="KW-1015">Disulfide bond</keyword>
<feature type="transmembrane region" description="Helical" evidence="7">
    <location>
        <begin position="551"/>
        <end position="570"/>
    </location>
</feature>
<dbReference type="PANTHER" id="PTHR47966:SF51">
    <property type="entry name" value="BETA-SITE APP-CLEAVING ENZYME, ISOFORM A-RELATED"/>
    <property type="match status" value="1"/>
</dbReference>